<dbReference type="EMBL" id="DVJP01000042">
    <property type="protein sequence ID" value="HIS76450.1"/>
    <property type="molecule type" value="Genomic_DNA"/>
</dbReference>
<dbReference type="GO" id="GO:0003677">
    <property type="term" value="F:DNA binding"/>
    <property type="evidence" value="ECO:0007669"/>
    <property type="project" value="UniProtKB-KW"/>
</dbReference>
<dbReference type="InterPro" id="IPR007624">
    <property type="entry name" value="RNA_pol_sigma70_r3"/>
</dbReference>
<reference evidence="8" key="2">
    <citation type="journal article" date="2021" name="PeerJ">
        <title>Extensive microbial diversity within the chicken gut microbiome revealed by metagenomics and culture.</title>
        <authorList>
            <person name="Gilroy R."/>
            <person name="Ravi A."/>
            <person name="Getino M."/>
            <person name="Pursley I."/>
            <person name="Horton D.L."/>
            <person name="Alikhan N.F."/>
            <person name="Baker D."/>
            <person name="Gharbi K."/>
            <person name="Hall N."/>
            <person name="Watson M."/>
            <person name="Adriaenssens E.M."/>
            <person name="Foster-Nyarko E."/>
            <person name="Jarju S."/>
            <person name="Secka A."/>
            <person name="Antonio M."/>
            <person name="Oren A."/>
            <person name="Chaudhuri R.R."/>
            <person name="La Ragione R."/>
            <person name="Hildebrand F."/>
            <person name="Pallen M.J."/>
        </authorList>
    </citation>
    <scope>NUCLEOTIDE SEQUENCE</scope>
    <source>
        <strain evidence="8">CHK199-13235</strain>
    </source>
</reference>
<evidence type="ECO:0000256" key="3">
    <source>
        <dbReference type="ARBA" id="ARBA00023125"/>
    </source>
</evidence>
<dbReference type="Pfam" id="PF04542">
    <property type="entry name" value="Sigma70_r2"/>
    <property type="match status" value="1"/>
</dbReference>
<dbReference type="GO" id="GO:0006352">
    <property type="term" value="P:DNA-templated transcription initiation"/>
    <property type="evidence" value="ECO:0007669"/>
    <property type="project" value="InterPro"/>
</dbReference>
<dbReference type="InterPro" id="IPR050239">
    <property type="entry name" value="Sigma-70_RNA_pol_init_factors"/>
</dbReference>
<name>A0A9D1FNJ3_9FIRM</name>
<dbReference type="NCBIfam" id="TIGR02937">
    <property type="entry name" value="sigma70-ECF"/>
    <property type="match status" value="1"/>
</dbReference>
<dbReference type="InterPro" id="IPR036388">
    <property type="entry name" value="WH-like_DNA-bd_sf"/>
</dbReference>
<dbReference type="SUPFAM" id="SSF88946">
    <property type="entry name" value="Sigma2 domain of RNA polymerase sigma factors"/>
    <property type="match status" value="1"/>
</dbReference>
<dbReference type="InterPro" id="IPR013324">
    <property type="entry name" value="RNA_pol_sigma_r3/r4-like"/>
</dbReference>
<keyword evidence="1" id="KW-0805">Transcription regulation</keyword>
<keyword evidence="4" id="KW-0804">Transcription</keyword>
<evidence type="ECO:0000259" key="5">
    <source>
        <dbReference type="Pfam" id="PF04539"/>
    </source>
</evidence>
<feature type="domain" description="RNA polymerase sigma-70 region 3" evidence="5">
    <location>
        <begin position="93"/>
        <end position="145"/>
    </location>
</feature>
<keyword evidence="3" id="KW-0238">DNA-binding</keyword>
<dbReference type="GO" id="GO:0016987">
    <property type="term" value="F:sigma factor activity"/>
    <property type="evidence" value="ECO:0007669"/>
    <property type="project" value="UniProtKB-KW"/>
</dbReference>
<keyword evidence="2" id="KW-0731">Sigma factor</keyword>
<evidence type="ECO:0000256" key="2">
    <source>
        <dbReference type="ARBA" id="ARBA00023082"/>
    </source>
</evidence>
<dbReference type="InterPro" id="IPR007627">
    <property type="entry name" value="RNA_pol_sigma70_r2"/>
</dbReference>
<evidence type="ECO:0000259" key="7">
    <source>
        <dbReference type="Pfam" id="PF04545"/>
    </source>
</evidence>
<dbReference type="Pfam" id="PF04545">
    <property type="entry name" value="Sigma70_r4"/>
    <property type="match status" value="1"/>
</dbReference>
<evidence type="ECO:0000256" key="1">
    <source>
        <dbReference type="ARBA" id="ARBA00023015"/>
    </source>
</evidence>
<dbReference type="SUPFAM" id="SSF88659">
    <property type="entry name" value="Sigma3 and sigma4 domains of RNA polymerase sigma factors"/>
    <property type="match status" value="2"/>
</dbReference>
<dbReference type="InterPro" id="IPR000943">
    <property type="entry name" value="RNA_pol_sigma70"/>
</dbReference>
<accession>A0A9D1FNJ3</accession>
<protein>
    <submittedName>
        <fullName evidence="8">Sigma-70 family RNA polymerase sigma factor</fullName>
    </submittedName>
</protein>
<dbReference type="PANTHER" id="PTHR30603">
    <property type="entry name" value="RNA POLYMERASE SIGMA FACTOR RPO"/>
    <property type="match status" value="1"/>
</dbReference>
<dbReference type="PRINTS" id="PR00046">
    <property type="entry name" value="SIGMA70FCT"/>
</dbReference>
<proteinExistence type="predicted"/>
<dbReference type="CDD" id="cd06171">
    <property type="entry name" value="Sigma70_r4"/>
    <property type="match status" value="1"/>
</dbReference>
<dbReference type="Gene3D" id="1.20.120.1810">
    <property type="match status" value="1"/>
</dbReference>
<gene>
    <name evidence="8" type="ORF">IAB51_06505</name>
</gene>
<evidence type="ECO:0000256" key="4">
    <source>
        <dbReference type="ARBA" id="ARBA00023163"/>
    </source>
</evidence>
<dbReference type="PANTHER" id="PTHR30603:SF17">
    <property type="entry name" value="RNA POLYMERASE SIGMA-G FACTOR"/>
    <property type="match status" value="1"/>
</dbReference>
<organism evidence="8 9">
    <name type="scientific">Candidatus Merdivicinus excrementipullorum</name>
    <dbReference type="NCBI Taxonomy" id="2840867"/>
    <lineage>
        <taxon>Bacteria</taxon>
        <taxon>Bacillati</taxon>
        <taxon>Bacillota</taxon>
        <taxon>Clostridia</taxon>
        <taxon>Eubacteriales</taxon>
        <taxon>Oscillospiraceae</taxon>
        <taxon>Oscillospiraceae incertae sedis</taxon>
        <taxon>Candidatus Merdivicinus</taxon>
    </lineage>
</organism>
<evidence type="ECO:0000259" key="6">
    <source>
        <dbReference type="Pfam" id="PF04542"/>
    </source>
</evidence>
<evidence type="ECO:0000313" key="9">
    <source>
        <dbReference type="Proteomes" id="UP000824002"/>
    </source>
</evidence>
<dbReference type="AlphaFoldDB" id="A0A9D1FNJ3"/>
<dbReference type="InterPro" id="IPR007630">
    <property type="entry name" value="RNA_pol_sigma70_r4"/>
</dbReference>
<reference evidence="8" key="1">
    <citation type="submission" date="2020-10" db="EMBL/GenBank/DDBJ databases">
        <authorList>
            <person name="Gilroy R."/>
        </authorList>
    </citation>
    <scope>NUCLEOTIDE SEQUENCE</scope>
    <source>
        <strain evidence="8">CHK199-13235</strain>
    </source>
</reference>
<dbReference type="Gene3D" id="1.10.10.10">
    <property type="entry name" value="Winged helix-like DNA-binding domain superfamily/Winged helix DNA-binding domain"/>
    <property type="match status" value="2"/>
</dbReference>
<dbReference type="InterPro" id="IPR014284">
    <property type="entry name" value="RNA_pol_sigma-70_dom"/>
</dbReference>
<comment type="caution">
    <text evidence="8">The sequence shown here is derived from an EMBL/GenBank/DDBJ whole genome shotgun (WGS) entry which is preliminary data.</text>
</comment>
<sequence length="223" mass="24624">MIRSPAEKEAFVAANLGLVHSLAHRLSGRGMEYEELYSAGCLGLVKAVEGFDENRGLKFSTYAVPVILGEMKRLFRDGGTVKVSRSLKEFSLKVTRERDRLGLKLGREPTVSELAEAMGETVERIAEAVNVSLPALSLTQPEEDGSGQLDVEVEAPEEGLVGKLALRELLTRLEERDRQLIDLRYFKGQTQTQVAAQLGMTQVQVSRREKKILANLRADLLSG</sequence>
<dbReference type="Pfam" id="PF04539">
    <property type="entry name" value="Sigma70_r3"/>
    <property type="match status" value="1"/>
</dbReference>
<feature type="domain" description="RNA polymerase sigma-70 region 2" evidence="6">
    <location>
        <begin position="12"/>
        <end position="77"/>
    </location>
</feature>
<dbReference type="Proteomes" id="UP000824002">
    <property type="component" value="Unassembled WGS sequence"/>
</dbReference>
<evidence type="ECO:0000313" key="8">
    <source>
        <dbReference type="EMBL" id="HIS76450.1"/>
    </source>
</evidence>
<dbReference type="InterPro" id="IPR013325">
    <property type="entry name" value="RNA_pol_sigma_r2"/>
</dbReference>
<feature type="domain" description="RNA polymerase sigma-70 region 4" evidence="7">
    <location>
        <begin position="170"/>
        <end position="218"/>
    </location>
</feature>